<name>A0A6M8HTN9_9PROT</name>
<dbReference type="EMBL" id="CP053708">
    <property type="protein sequence ID" value="QKE91894.1"/>
    <property type="molecule type" value="Genomic_DNA"/>
</dbReference>
<dbReference type="RefSeq" id="WP_171835839.1">
    <property type="nucleotide sequence ID" value="NZ_CP053708.1"/>
</dbReference>
<dbReference type="AlphaFoldDB" id="A0A6M8HTN9"/>
<gene>
    <name evidence="1" type="ORF">HN018_19310</name>
</gene>
<dbReference type="Proteomes" id="UP000500767">
    <property type="component" value="Chromosome"/>
</dbReference>
<accession>A0A6M8HTN9</accession>
<dbReference type="KEGG" id="lck:HN018_19310"/>
<reference evidence="1 2" key="1">
    <citation type="journal article" date="2014" name="World J. Microbiol. Biotechnol.">
        <title>Biodiversity and physiological characteristics of Antarctic and Arctic lichens-associated bacteria.</title>
        <authorList>
            <person name="Lee Y.M."/>
            <person name="Kim E.H."/>
            <person name="Lee H.K."/>
            <person name="Hong S.G."/>
        </authorList>
    </citation>
    <scope>NUCLEOTIDE SEQUENCE [LARGE SCALE GENOMIC DNA]</scope>
    <source>
        <strain evidence="1 2">PAMC 26569</strain>
    </source>
</reference>
<keyword evidence="2" id="KW-1185">Reference proteome</keyword>
<proteinExistence type="predicted"/>
<protein>
    <submittedName>
        <fullName evidence="1">Uncharacterized protein</fullName>
    </submittedName>
</protein>
<sequence length="54" mass="6291">MSRKDRHDRAISSDRYVARRRSEAFCTMNRRRGRFLRAHKALFAADAALLALAK</sequence>
<evidence type="ECO:0000313" key="2">
    <source>
        <dbReference type="Proteomes" id="UP000500767"/>
    </source>
</evidence>
<organism evidence="1 2">
    <name type="scientific">Lichenicola cladoniae</name>
    <dbReference type="NCBI Taxonomy" id="1484109"/>
    <lineage>
        <taxon>Bacteria</taxon>
        <taxon>Pseudomonadati</taxon>
        <taxon>Pseudomonadota</taxon>
        <taxon>Alphaproteobacteria</taxon>
        <taxon>Acetobacterales</taxon>
        <taxon>Acetobacteraceae</taxon>
        <taxon>Lichenicola</taxon>
    </lineage>
</organism>
<evidence type="ECO:0000313" key="1">
    <source>
        <dbReference type="EMBL" id="QKE91894.1"/>
    </source>
</evidence>